<dbReference type="EMBL" id="DF977447">
    <property type="protein sequence ID" value="GAW25178.1"/>
    <property type="molecule type" value="Genomic_DNA"/>
</dbReference>
<organism evidence="3">
    <name type="scientific">Rosellinia necatrix</name>
    <name type="common">White root-rot fungus</name>
    <dbReference type="NCBI Taxonomy" id="77044"/>
    <lineage>
        <taxon>Eukaryota</taxon>
        <taxon>Fungi</taxon>
        <taxon>Dikarya</taxon>
        <taxon>Ascomycota</taxon>
        <taxon>Pezizomycotina</taxon>
        <taxon>Sordariomycetes</taxon>
        <taxon>Xylariomycetidae</taxon>
        <taxon>Xylariales</taxon>
        <taxon>Xylariaceae</taxon>
        <taxon>Rosellinia</taxon>
    </lineage>
</organism>
<feature type="compositionally biased region" description="Polar residues" evidence="1">
    <location>
        <begin position="1"/>
        <end position="10"/>
    </location>
</feature>
<sequence>MSVSFDSSGVRSERTLAPPPEEPPSCYRCGGVSELSVTRSSNRNGNAGRPFYKCRSCGKFLVFNDNRGNDPTNPECNCGSSSKRQVSGRSKTVAGRLHYVCRLGTCDFFSPCRDENGVDSVVNMDFVEKLSQLSFI</sequence>
<dbReference type="OMA" id="APRIWCG"/>
<feature type="region of interest" description="Disordered" evidence="1">
    <location>
        <begin position="1"/>
        <end position="24"/>
    </location>
</feature>
<name>A0A1S8A4Z0_ROSNE</name>
<proteinExistence type="predicted"/>
<dbReference type="OrthoDB" id="4469945at2759"/>
<gene>
    <name evidence="3" type="ORF">SAMD00023353_0203280</name>
</gene>
<feature type="domain" description="GRF-like zinc ribbon" evidence="2">
    <location>
        <begin position="23"/>
        <end position="67"/>
    </location>
</feature>
<evidence type="ECO:0000259" key="2">
    <source>
        <dbReference type="Pfam" id="PF23549"/>
    </source>
</evidence>
<dbReference type="InterPro" id="IPR056444">
    <property type="entry name" value="Zn_ribbon_GRF_2"/>
</dbReference>
<evidence type="ECO:0000313" key="4">
    <source>
        <dbReference type="Proteomes" id="UP000054516"/>
    </source>
</evidence>
<evidence type="ECO:0000256" key="1">
    <source>
        <dbReference type="SAM" id="MobiDB-lite"/>
    </source>
</evidence>
<dbReference type="AlphaFoldDB" id="A0A1S8A4Z0"/>
<keyword evidence="4" id="KW-1185">Reference proteome</keyword>
<dbReference type="Pfam" id="PF23549">
    <property type="entry name" value="Zn_ribbon_GRF_2"/>
    <property type="match status" value="1"/>
</dbReference>
<protein>
    <recommendedName>
        <fullName evidence="2">GRF-like zinc ribbon domain-containing protein</fullName>
    </recommendedName>
</protein>
<accession>A0A1S8A4Z0</accession>
<evidence type="ECO:0000313" key="3">
    <source>
        <dbReference type="EMBL" id="GAW25178.1"/>
    </source>
</evidence>
<dbReference type="Proteomes" id="UP000054516">
    <property type="component" value="Unassembled WGS sequence"/>
</dbReference>
<reference evidence="3" key="1">
    <citation type="submission" date="2016-03" db="EMBL/GenBank/DDBJ databases">
        <title>Draft genome sequence of Rosellinia necatrix.</title>
        <authorList>
            <person name="Kanematsu S."/>
        </authorList>
    </citation>
    <scope>NUCLEOTIDE SEQUENCE [LARGE SCALE GENOMIC DNA]</scope>
    <source>
        <strain evidence="3">W97</strain>
    </source>
</reference>